<keyword evidence="3" id="KW-0731">Sigma factor</keyword>
<evidence type="ECO:0000313" key="7">
    <source>
        <dbReference type="EMBL" id="RZS63939.1"/>
    </source>
</evidence>
<dbReference type="SUPFAM" id="SSF88659">
    <property type="entry name" value="Sigma3 and sigma4 domains of RNA polymerase sigma factors"/>
    <property type="match status" value="1"/>
</dbReference>
<dbReference type="RefSeq" id="WP_130544510.1">
    <property type="nucleotide sequence ID" value="NZ_CP042431.1"/>
</dbReference>
<dbReference type="InterPro" id="IPR007627">
    <property type="entry name" value="RNA_pol_sigma70_r2"/>
</dbReference>
<dbReference type="OrthoDB" id="711087at2"/>
<dbReference type="Gene3D" id="1.10.1740.10">
    <property type="match status" value="1"/>
</dbReference>
<dbReference type="InterPro" id="IPR013324">
    <property type="entry name" value="RNA_pol_sigma_r3/r4-like"/>
</dbReference>
<comment type="caution">
    <text evidence="7">The sequence shown here is derived from an EMBL/GenBank/DDBJ whole genome shotgun (WGS) entry which is preliminary data.</text>
</comment>
<dbReference type="InterPro" id="IPR039425">
    <property type="entry name" value="RNA_pol_sigma-70-like"/>
</dbReference>
<reference evidence="7 8" key="1">
    <citation type="submission" date="2019-02" db="EMBL/GenBank/DDBJ databases">
        <title>Genomic Encyclopedia of Type Strains, Phase IV (KMG-IV): sequencing the most valuable type-strain genomes for metagenomic binning, comparative biology and taxonomic classification.</title>
        <authorList>
            <person name="Goeker M."/>
        </authorList>
    </citation>
    <scope>NUCLEOTIDE SEQUENCE [LARGE SCALE GENOMIC DNA]</scope>
    <source>
        <strain evidence="7 8">DSM 18116</strain>
    </source>
</reference>
<protein>
    <submittedName>
        <fullName evidence="7">RNA polymerase sigma-70 factor (ECF subfamily)</fullName>
    </submittedName>
</protein>
<evidence type="ECO:0000313" key="8">
    <source>
        <dbReference type="Proteomes" id="UP000293874"/>
    </source>
</evidence>
<name>A0A4Q7MCA9_9BACT</name>
<keyword evidence="8" id="KW-1185">Reference proteome</keyword>
<dbReference type="NCBIfam" id="TIGR02985">
    <property type="entry name" value="Sig70_bacteroi1"/>
    <property type="match status" value="1"/>
</dbReference>
<comment type="similarity">
    <text evidence="1">Belongs to the sigma-70 factor family. ECF subfamily.</text>
</comment>
<dbReference type="Pfam" id="PF08281">
    <property type="entry name" value="Sigma70_r4_2"/>
    <property type="match status" value="1"/>
</dbReference>
<keyword evidence="4" id="KW-0804">Transcription</keyword>
<feature type="domain" description="RNA polymerase sigma factor 70 region 4 type 2" evidence="6">
    <location>
        <begin position="127"/>
        <end position="177"/>
    </location>
</feature>
<dbReference type="AlphaFoldDB" id="A0A4Q7MCA9"/>
<organism evidence="7 8">
    <name type="scientific">Pseudobacter ginsenosidimutans</name>
    <dbReference type="NCBI Taxonomy" id="661488"/>
    <lineage>
        <taxon>Bacteria</taxon>
        <taxon>Pseudomonadati</taxon>
        <taxon>Bacteroidota</taxon>
        <taxon>Chitinophagia</taxon>
        <taxon>Chitinophagales</taxon>
        <taxon>Chitinophagaceae</taxon>
        <taxon>Pseudobacter</taxon>
    </lineage>
</organism>
<evidence type="ECO:0000256" key="1">
    <source>
        <dbReference type="ARBA" id="ARBA00010641"/>
    </source>
</evidence>
<evidence type="ECO:0000259" key="5">
    <source>
        <dbReference type="Pfam" id="PF04542"/>
    </source>
</evidence>
<evidence type="ECO:0000256" key="4">
    <source>
        <dbReference type="ARBA" id="ARBA00023163"/>
    </source>
</evidence>
<accession>A0A4Q7MCA9</accession>
<dbReference type="EMBL" id="SGXA01000007">
    <property type="protein sequence ID" value="RZS63939.1"/>
    <property type="molecule type" value="Genomic_DNA"/>
</dbReference>
<keyword evidence="2" id="KW-0805">Transcription regulation</keyword>
<dbReference type="InterPro" id="IPR014327">
    <property type="entry name" value="RNA_pol_sigma70_bacteroid"/>
</dbReference>
<dbReference type="InterPro" id="IPR036388">
    <property type="entry name" value="WH-like_DNA-bd_sf"/>
</dbReference>
<gene>
    <name evidence="7" type="ORF">EV199_6039</name>
</gene>
<evidence type="ECO:0000256" key="2">
    <source>
        <dbReference type="ARBA" id="ARBA00023015"/>
    </source>
</evidence>
<dbReference type="GO" id="GO:0006352">
    <property type="term" value="P:DNA-templated transcription initiation"/>
    <property type="evidence" value="ECO:0007669"/>
    <property type="project" value="InterPro"/>
</dbReference>
<dbReference type="Pfam" id="PF04542">
    <property type="entry name" value="Sigma70_r2"/>
    <property type="match status" value="1"/>
</dbReference>
<dbReference type="PANTHER" id="PTHR43133">
    <property type="entry name" value="RNA POLYMERASE ECF-TYPE SIGMA FACTO"/>
    <property type="match status" value="1"/>
</dbReference>
<dbReference type="Gene3D" id="1.10.10.10">
    <property type="entry name" value="Winged helix-like DNA-binding domain superfamily/Winged helix DNA-binding domain"/>
    <property type="match status" value="1"/>
</dbReference>
<dbReference type="SUPFAM" id="SSF88946">
    <property type="entry name" value="Sigma2 domain of RNA polymerase sigma factors"/>
    <property type="match status" value="1"/>
</dbReference>
<dbReference type="NCBIfam" id="TIGR02937">
    <property type="entry name" value="sigma70-ECF"/>
    <property type="match status" value="1"/>
</dbReference>
<dbReference type="GO" id="GO:0016987">
    <property type="term" value="F:sigma factor activity"/>
    <property type="evidence" value="ECO:0007669"/>
    <property type="project" value="UniProtKB-KW"/>
</dbReference>
<dbReference type="GO" id="GO:0003677">
    <property type="term" value="F:DNA binding"/>
    <property type="evidence" value="ECO:0007669"/>
    <property type="project" value="InterPro"/>
</dbReference>
<proteinExistence type="inferred from homology"/>
<feature type="domain" description="RNA polymerase sigma-70 region 2" evidence="5">
    <location>
        <begin position="29"/>
        <end position="93"/>
    </location>
</feature>
<evidence type="ECO:0000259" key="6">
    <source>
        <dbReference type="Pfam" id="PF08281"/>
    </source>
</evidence>
<sequence>MQKAKIHNSQDEDLLLLWQNGNAKAFDELFRRYFQPLCQYAFNNLQQSMLAEELVMDVMMRIWKTNGQIHCPAGFRPYILRALKNAILNHFRSSLPAIVSLEDVPAGEEIPAAVSPDHKLLHDETRDRYLDALSSLSDKKREVFILSREESLTYKEIARQLNISVNTVENYISASLSHVKEKMK</sequence>
<dbReference type="Proteomes" id="UP000293874">
    <property type="component" value="Unassembled WGS sequence"/>
</dbReference>
<dbReference type="PANTHER" id="PTHR43133:SF46">
    <property type="entry name" value="RNA POLYMERASE SIGMA-70 FACTOR ECF SUBFAMILY"/>
    <property type="match status" value="1"/>
</dbReference>
<evidence type="ECO:0000256" key="3">
    <source>
        <dbReference type="ARBA" id="ARBA00023082"/>
    </source>
</evidence>
<dbReference type="InterPro" id="IPR014284">
    <property type="entry name" value="RNA_pol_sigma-70_dom"/>
</dbReference>
<dbReference type="InterPro" id="IPR013249">
    <property type="entry name" value="RNA_pol_sigma70_r4_t2"/>
</dbReference>
<dbReference type="InterPro" id="IPR013325">
    <property type="entry name" value="RNA_pol_sigma_r2"/>
</dbReference>
<dbReference type="CDD" id="cd06171">
    <property type="entry name" value="Sigma70_r4"/>
    <property type="match status" value="1"/>
</dbReference>